<feature type="transmembrane region" description="Helical" evidence="1">
    <location>
        <begin position="196"/>
        <end position="218"/>
    </location>
</feature>
<dbReference type="STRING" id="1121025.SAMN02745249_00697"/>
<organism evidence="3 4">
    <name type="scientific">Atopostipes suicloacalis DSM 15692</name>
    <dbReference type="NCBI Taxonomy" id="1121025"/>
    <lineage>
        <taxon>Bacteria</taxon>
        <taxon>Bacillati</taxon>
        <taxon>Bacillota</taxon>
        <taxon>Bacilli</taxon>
        <taxon>Lactobacillales</taxon>
        <taxon>Carnobacteriaceae</taxon>
        <taxon>Atopostipes</taxon>
    </lineage>
</organism>
<keyword evidence="1" id="KW-1133">Transmembrane helix</keyword>
<keyword evidence="1" id="KW-0472">Membrane</keyword>
<gene>
    <name evidence="3" type="ORF">SAMN02745249_00697</name>
</gene>
<dbReference type="PANTHER" id="PTHR14969">
    <property type="entry name" value="SPHINGOSINE-1-PHOSPHATE PHOSPHOHYDROLASE"/>
    <property type="match status" value="1"/>
</dbReference>
<dbReference type="RefSeq" id="WP_073296480.1">
    <property type="nucleotide sequence ID" value="NZ_FQUF01000008.1"/>
</dbReference>
<dbReference type="InterPro" id="IPR036938">
    <property type="entry name" value="PAP2/HPO_sf"/>
</dbReference>
<accession>A0A1M4UIU7</accession>
<protein>
    <submittedName>
        <fullName evidence="3">Undecaprenyl-diphosphatase</fullName>
    </submittedName>
</protein>
<dbReference type="EMBL" id="FQUF01000008">
    <property type="protein sequence ID" value="SHE56627.1"/>
    <property type="molecule type" value="Genomic_DNA"/>
</dbReference>
<feature type="transmembrane region" description="Helical" evidence="1">
    <location>
        <begin position="67"/>
        <end position="90"/>
    </location>
</feature>
<feature type="transmembrane region" description="Helical" evidence="1">
    <location>
        <begin position="170"/>
        <end position="190"/>
    </location>
</feature>
<dbReference type="AlphaFoldDB" id="A0A1M4UIU7"/>
<dbReference type="OrthoDB" id="9789113at2"/>
<sequence>MYQYQKQNTEKNIRKNLVIAALIGAVPFLLIAGFGLFDWTRITTQDYRVGALFYNLRTPLRTSIATIITRIGDVEGQIVITAVMMLVLFIAKKWRTVLWYGLTVLIGAALLNSGIKNIYQRVRPEEIDHLIEQSGYSFPSGHSMGSIIVFGGIIFLAFRYFKSEAIKWSLGIFFGLLILIIGLSRIYLGVHYPSDVIAGFSLGFAWLMLSIAFLGMKLTGEDFQSKKRYSFKDFSQ</sequence>
<dbReference type="Proteomes" id="UP000184128">
    <property type="component" value="Unassembled WGS sequence"/>
</dbReference>
<proteinExistence type="predicted"/>
<reference evidence="3 4" key="1">
    <citation type="submission" date="2016-11" db="EMBL/GenBank/DDBJ databases">
        <authorList>
            <person name="Jaros S."/>
            <person name="Januszkiewicz K."/>
            <person name="Wedrychowicz H."/>
        </authorList>
    </citation>
    <scope>NUCLEOTIDE SEQUENCE [LARGE SCALE GENOMIC DNA]</scope>
    <source>
        <strain evidence="3 4">DSM 15692</strain>
    </source>
</reference>
<dbReference type="SMART" id="SM00014">
    <property type="entry name" value="acidPPc"/>
    <property type="match status" value="1"/>
</dbReference>
<keyword evidence="4" id="KW-1185">Reference proteome</keyword>
<evidence type="ECO:0000256" key="1">
    <source>
        <dbReference type="SAM" id="Phobius"/>
    </source>
</evidence>
<dbReference type="Gene3D" id="1.20.144.10">
    <property type="entry name" value="Phosphatidic acid phosphatase type 2/haloperoxidase"/>
    <property type="match status" value="2"/>
</dbReference>
<keyword evidence="1" id="KW-0812">Transmembrane</keyword>
<dbReference type="SUPFAM" id="SSF48317">
    <property type="entry name" value="Acid phosphatase/Vanadium-dependent haloperoxidase"/>
    <property type="match status" value="1"/>
</dbReference>
<feature type="transmembrane region" description="Helical" evidence="1">
    <location>
        <begin position="97"/>
        <end position="115"/>
    </location>
</feature>
<dbReference type="Pfam" id="PF01569">
    <property type="entry name" value="PAP2"/>
    <property type="match status" value="1"/>
</dbReference>
<evidence type="ECO:0000313" key="3">
    <source>
        <dbReference type="EMBL" id="SHE56627.1"/>
    </source>
</evidence>
<feature type="domain" description="Phosphatidic acid phosphatase type 2/haloperoxidase" evidence="2">
    <location>
        <begin position="97"/>
        <end position="211"/>
    </location>
</feature>
<name>A0A1M4UIU7_9LACT</name>
<dbReference type="PANTHER" id="PTHR14969:SF13">
    <property type="entry name" value="AT30094P"/>
    <property type="match status" value="1"/>
</dbReference>
<evidence type="ECO:0000259" key="2">
    <source>
        <dbReference type="SMART" id="SM00014"/>
    </source>
</evidence>
<evidence type="ECO:0000313" key="4">
    <source>
        <dbReference type="Proteomes" id="UP000184128"/>
    </source>
</evidence>
<dbReference type="CDD" id="cd03392">
    <property type="entry name" value="PAP2_like_2"/>
    <property type="match status" value="1"/>
</dbReference>
<feature type="transmembrane region" description="Helical" evidence="1">
    <location>
        <begin position="16"/>
        <end position="37"/>
    </location>
</feature>
<dbReference type="InterPro" id="IPR000326">
    <property type="entry name" value="PAP2/HPO"/>
</dbReference>
<feature type="transmembrane region" description="Helical" evidence="1">
    <location>
        <begin position="135"/>
        <end position="158"/>
    </location>
</feature>